<dbReference type="EMBL" id="UINC01138593">
    <property type="protein sequence ID" value="SVD24634.1"/>
    <property type="molecule type" value="Genomic_DNA"/>
</dbReference>
<keyword evidence="1" id="KW-0472">Membrane</keyword>
<feature type="transmembrane region" description="Helical" evidence="1">
    <location>
        <begin position="133"/>
        <end position="153"/>
    </location>
</feature>
<keyword evidence="1" id="KW-0812">Transmembrane</keyword>
<reference evidence="2" key="1">
    <citation type="submission" date="2018-05" db="EMBL/GenBank/DDBJ databases">
        <authorList>
            <person name="Lanie J.A."/>
            <person name="Ng W.-L."/>
            <person name="Kazmierczak K.M."/>
            <person name="Andrzejewski T.M."/>
            <person name="Davidsen T.M."/>
            <person name="Wayne K.J."/>
            <person name="Tettelin H."/>
            <person name="Glass J.I."/>
            <person name="Rusch D."/>
            <person name="Podicherti R."/>
            <person name="Tsui H.-C.T."/>
            <person name="Winkler M.E."/>
        </authorList>
    </citation>
    <scope>NUCLEOTIDE SEQUENCE</scope>
</reference>
<feature type="transmembrane region" description="Helical" evidence="1">
    <location>
        <begin position="73"/>
        <end position="92"/>
    </location>
</feature>
<dbReference type="Pfam" id="PF09991">
    <property type="entry name" value="DUF2232"/>
    <property type="match status" value="1"/>
</dbReference>
<sequence>VLHLLASLALVAATLIGARRFGVRRVALPACVPLLLSMAGPLQWVLVSGLAPAPIIGLLAAIQVERGREFGQIIALASVPGLALALMLMMTIGGPGEQRQELSDQIQESLSSMGAQVPDAEQLQQVIDLMLQLFPGMAYLSMLFVAVVGYRIASSVSAAINMSLPVPTPMRQWRLWDEMIW</sequence>
<proteinExistence type="predicted"/>
<organism evidence="2">
    <name type="scientific">marine metagenome</name>
    <dbReference type="NCBI Taxonomy" id="408172"/>
    <lineage>
        <taxon>unclassified sequences</taxon>
        <taxon>metagenomes</taxon>
        <taxon>ecological metagenomes</taxon>
    </lineage>
</organism>
<evidence type="ECO:0000256" key="1">
    <source>
        <dbReference type="SAM" id="Phobius"/>
    </source>
</evidence>
<dbReference type="AlphaFoldDB" id="A0A382TRC6"/>
<gene>
    <name evidence="2" type="ORF">METZ01_LOCUS377488</name>
</gene>
<evidence type="ECO:0000313" key="2">
    <source>
        <dbReference type="EMBL" id="SVD24634.1"/>
    </source>
</evidence>
<feature type="non-terminal residue" evidence="2">
    <location>
        <position position="181"/>
    </location>
</feature>
<name>A0A382TRC6_9ZZZZ</name>
<feature type="transmembrane region" description="Helical" evidence="1">
    <location>
        <begin position="42"/>
        <end position="61"/>
    </location>
</feature>
<keyword evidence="1" id="KW-1133">Transmembrane helix</keyword>
<protein>
    <submittedName>
        <fullName evidence="2">Uncharacterized protein</fullName>
    </submittedName>
</protein>
<accession>A0A382TRC6</accession>
<feature type="non-terminal residue" evidence="2">
    <location>
        <position position="1"/>
    </location>
</feature>
<dbReference type="InterPro" id="IPR018710">
    <property type="entry name" value="DUF2232"/>
</dbReference>